<dbReference type="Proteomes" id="UP000198510">
    <property type="component" value="Unassembled WGS sequence"/>
</dbReference>
<sequence>MQHSSNEQIFNYAAAVRQELLRQHKLTYRNFSRLGKDWGVPVVHQQMDAAEWAAVAFYRAMLMVSHTKEVAFQRLTDFYDEHQPSFTTKSSRKQLFQQFSTPAPLAALCGWFCHLDKARSVLEPNGGTGMMLIGLPDRSKATVNEIEPFRRRLLELSEYGQVLSQDTDTLSIPNQRFDVVIGNPPFELLPERQRWNGFEIKRREHLHCLMALGHMKPTGRAALIIYGHNEFDDDGRFKDYRIFFNALYHYYHVIDVISVHNDFYKKQGAWAPVRVILIAGRKPAPEGFAQRLVAQPELAEVCTTWGELWTRFKSATERADMRFPIEFAYGRLTKDEFKVQHPDRYRASQLLHQAHQRPDPNAVPDPLAQFRPVDLSESLKTALDVLADSLDSNEMLRTVEALKPTDKLLFAQYLTQKRYPCQPDSVSLLRSWNALTGFVQPSSSLILLHKQLQTVLK</sequence>
<accession>A0A1G9V6B9</accession>
<dbReference type="Gene3D" id="3.40.50.150">
    <property type="entry name" value="Vaccinia Virus protein VP39"/>
    <property type="match status" value="1"/>
</dbReference>
<dbReference type="InterPro" id="IPR029063">
    <property type="entry name" value="SAM-dependent_MTases_sf"/>
</dbReference>
<dbReference type="RefSeq" id="WP_089688578.1">
    <property type="nucleotide sequence ID" value="NZ_FNFO01000019.1"/>
</dbReference>
<dbReference type="GO" id="GO:0008168">
    <property type="term" value="F:methyltransferase activity"/>
    <property type="evidence" value="ECO:0007669"/>
    <property type="project" value="InterPro"/>
</dbReference>
<dbReference type="GO" id="GO:0003676">
    <property type="term" value="F:nucleic acid binding"/>
    <property type="evidence" value="ECO:0007669"/>
    <property type="project" value="InterPro"/>
</dbReference>
<keyword evidence="2" id="KW-1185">Reference proteome</keyword>
<dbReference type="InterPro" id="IPR002052">
    <property type="entry name" value="DNA_methylase_N6_adenine_CS"/>
</dbReference>
<name>A0A1G9V6B9_9BACT</name>
<organism evidence="1 2">
    <name type="scientific">Catalinimonas alkaloidigena</name>
    <dbReference type="NCBI Taxonomy" id="1075417"/>
    <lineage>
        <taxon>Bacteria</taxon>
        <taxon>Pseudomonadati</taxon>
        <taxon>Bacteroidota</taxon>
        <taxon>Cytophagia</taxon>
        <taxon>Cytophagales</taxon>
        <taxon>Catalimonadaceae</taxon>
        <taxon>Catalinimonas</taxon>
    </lineage>
</organism>
<reference evidence="1 2" key="1">
    <citation type="submission" date="2016-10" db="EMBL/GenBank/DDBJ databases">
        <authorList>
            <person name="de Groot N.N."/>
        </authorList>
    </citation>
    <scope>NUCLEOTIDE SEQUENCE [LARGE SCALE GENOMIC DNA]</scope>
    <source>
        <strain evidence="1 2">DSM 25186</strain>
    </source>
</reference>
<dbReference type="STRING" id="1075417.SAMN05421823_11928"/>
<dbReference type="EMBL" id="FNFO01000019">
    <property type="protein sequence ID" value="SDM67640.1"/>
    <property type="molecule type" value="Genomic_DNA"/>
</dbReference>
<protein>
    <submittedName>
        <fullName evidence="1">Uncharacterized protein</fullName>
    </submittedName>
</protein>
<dbReference type="GO" id="GO:0032259">
    <property type="term" value="P:methylation"/>
    <property type="evidence" value="ECO:0007669"/>
    <property type="project" value="InterPro"/>
</dbReference>
<dbReference type="OrthoDB" id="1388659at2"/>
<dbReference type="AlphaFoldDB" id="A0A1G9V6B9"/>
<evidence type="ECO:0000313" key="2">
    <source>
        <dbReference type="Proteomes" id="UP000198510"/>
    </source>
</evidence>
<evidence type="ECO:0000313" key="1">
    <source>
        <dbReference type="EMBL" id="SDM67640.1"/>
    </source>
</evidence>
<gene>
    <name evidence="1" type="ORF">SAMN05421823_11928</name>
</gene>
<dbReference type="PRINTS" id="PR00507">
    <property type="entry name" value="N12N6MTFRASE"/>
</dbReference>
<dbReference type="SUPFAM" id="SSF53335">
    <property type="entry name" value="S-adenosyl-L-methionine-dependent methyltransferases"/>
    <property type="match status" value="1"/>
</dbReference>
<proteinExistence type="predicted"/>
<dbReference type="PROSITE" id="PS00092">
    <property type="entry name" value="N6_MTASE"/>
    <property type="match status" value="1"/>
</dbReference>